<dbReference type="PANTHER" id="PTHR42791">
    <property type="entry name" value="GNAT FAMILY ACETYLTRANSFERASE"/>
    <property type="match status" value="1"/>
</dbReference>
<dbReference type="PANTHER" id="PTHR42791:SF14">
    <property type="entry name" value="N-ACETYLTRANSFERASE DOMAIN-CONTAINING PROTEIN"/>
    <property type="match status" value="1"/>
</dbReference>
<comment type="caution">
    <text evidence="2">The sequence shown here is derived from an EMBL/GenBank/DDBJ whole genome shotgun (WGS) entry which is preliminary data.</text>
</comment>
<dbReference type="VEuPathDB" id="FungiDB:BTJ68_05744"/>
<dbReference type="AlphaFoldDB" id="A0A3M7AAH8"/>
<dbReference type="CDD" id="cd04301">
    <property type="entry name" value="NAT_SF"/>
    <property type="match status" value="1"/>
</dbReference>
<dbReference type="InterPro" id="IPR016181">
    <property type="entry name" value="Acyl_CoA_acyltransferase"/>
</dbReference>
<feature type="domain" description="N-acetyltransferase" evidence="1">
    <location>
        <begin position="118"/>
        <end position="253"/>
    </location>
</feature>
<dbReference type="Gene3D" id="3.40.630.30">
    <property type="match status" value="1"/>
</dbReference>
<reference evidence="2 3" key="1">
    <citation type="journal article" date="2018" name="BMC Genomics">
        <title>Genomic evidence for intraspecific hybridization in a clonal and extremely halotolerant yeast.</title>
        <authorList>
            <person name="Gostincar C."/>
            <person name="Stajich J.E."/>
            <person name="Zupancic J."/>
            <person name="Zalar P."/>
            <person name="Gunde-Cimerman N."/>
        </authorList>
    </citation>
    <scope>NUCLEOTIDE SEQUENCE [LARGE SCALE GENOMIC DNA]</scope>
    <source>
        <strain evidence="2 3">EXF-6669</strain>
    </source>
</reference>
<name>A0A3M7AAH8_HORWE</name>
<dbReference type="EMBL" id="QWIL01000076">
    <property type="protein sequence ID" value="RMY24565.1"/>
    <property type="molecule type" value="Genomic_DNA"/>
</dbReference>
<accession>A0A3M7AAH8</accession>
<dbReference type="OrthoDB" id="2115692at2759"/>
<dbReference type="PROSITE" id="PS51186">
    <property type="entry name" value="GNAT"/>
    <property type="match status" value="1"/>
</dbReference>
<dbReference type="GO" id="GO:0016747">
    <property type="term" value="F:acyltransferase activity, transferring groups other than amino-acyl groups"/>
    <property type="evidence" value="ECO:0007669"/>
    <property type="project" value="InterPro"/>
</dbReference>
<protein>
    <recommendedName>
        <fullName evidence="1">N-acetyltransferase domain-containing protein</fullName>
    </recommendedName>
</protein>
<organism evidence="2 3">
    <name type="scientific">Hortaea werneckii</name>
    <name type="common">Black yeast</name>
    <name type="synonym">Cladosporium werneckii</name>
    <dbReference type="NCBI Taxonomy" id="91943"/>
    <lineage>
        <taxon>Eukaryota</taxon>
        <taxon>Fungi</taxon>
        <taxon>Dikarya</taxon>
        <taxon>Ascomycota</taxon>
        <taxon>Pezizomycotina</taxon>
        <taxon>Dothideomycetes</taxon>
        <taxon>Dothideomycetidae</taxon>
        <taxon>Mycosphaerellales</taxon>
        <taxon>Teratosphaeriaceae</taxon>
        <taxon>Hortaea</taxon>
    </lineage>
</organism>
<dbReference type="InterPro" id="IPR052523">
    <property type="entry name" value="Trichothecene_AcTrans"/>
</dbReference>
<dbReference type="Proteomes" id="UP000271337">
    <property type="component" value="Unassembled WGS sequence"/>
</dbReference>
<proteinExistence type="predicted"/>
<dbReference type="SUPFAM" id="SSF55729">
    <property type="entry name" value="Acyl-CoA N-acyltransferases (Nat)"/>
    <property type="match status" value="1"/>
</dbReference>
<sequence length="289" mass="32820">MSPQFTFKNSWLKMPMMLDQPRSDILPANKEELPQLIISPADTGDVRTLVDIEFHAFENERANQQLSYRDYTKPEHFERAVQAYMMILAAADHVQYLDKESKANQALTKTPETRTHQVSLRKVTNTKKEQILSFAKAEIKAYTSSELDSAADVGHENDPQMNRDWFALNESMRRQYMGLIKHCYIGMLATLPCHQHKGAGTMLLNDICNDADEAGLEVYLEATDMAKPLYLKHGFVAVNGIRFDPARYGCFDIGKERQTIMVRGAVDGNGKRKCVRPWDEAVAETEGAR</sequence>
<evidence type="ECO:0000313" key="2">
    <source>
        <dbReference type="EMBL" id="RMY24565.1"/>
    </source>
</evidence>
<evidence type="ECO:0000259" key="1">
    <source>
        <dbReference type="PROSITE" id="PS51186"/>
    </source>
</evidence>
<gene>
    <name evidence="2" type="ORF">D0867_01298</name>
</gene>
<dbReference type="Pfam" id="PF13673">
    <property type="entry name" value="Acetyltransf_10"/>
    <property type="match status" value="1"/>
</dbReference>
<evidence type="ECO:0000313" key="3">
    <source>
        <dbReference type="Proteomes" id="UP000271337"/>
    </source>
</evidence>
<dbReference type="InterPro" id="IPR000182">
    <property type="entry name" value="GNAT_dom"/>
</dbReference>